<comment type="caution">
    <text evidence="1">The sequence shown here is derived from an EMBL/GenBank/DDBJ whole genome shotgun (WGS) entry which is preliminary data.</text>
</comment>
<dbReference type="PANTHER" id="PTHR10974:SF73">
    <property type="entry name" value="FI21235P1"/>
    <property type="match status" value="1"/>
</dbReference>
<dbReference type="PANTHER" id="PTHR10974">
    <property type="entry name" value="FI08016P-RELATED"/>
    <property type="match status" value="1"/>
</dbReference>
<accession>A0A4C1SH88</accession>
<dbReference type="STRING" id="151549.A0A4C1SH88"/>
<proteinExistence type="predicted"/>
<dbReference type="Pfam" id="PF02995">
    <property type="entry name" value="DUF229"/>
    <property type="match status" value="1"/>
</dbReference>
<dbReference type="OrthoDB" id="413313at2759"/>
<organism evidence="1 2">
    <name type="scientific">Eumeta variegata</name>
    <name type="common">Bagworm moth</name>
    <name type="synonym">Eumeta japonica</name>
    <dbReference type="NCBI Taxonomy" id="151549"/>
    <lineage>
        <taxon>Eukaryota</taxon>
        <taxon>Metazoa</taxon>
        <taxon>Ecdysozoa</taxon>
        <taxon>Arthropoda</taxon>
        <taxon>Hexapoda</taxon>
        <taxon>Insecta</taxon>
        <taxon>Pterygota</taxon>
        <taxon>Neoptera</taxon>
        <taxon>Endopterygota</taxon>
        <taxon>Lepidoptera</taxon>
        <taxon>Glossata</taxon>
        <taxon>Ditrysia</taxon>
        <taxon>Tineoidea</taxon>
        <taxon>Psychidae</taxon>
        <taxon>Oiketicinae</taxon>
        <taxon>Eumeta</taxon>
    </lineage>
</organism>
<keyword evidence="2" id="KW-1185">Reference proteome</keyword>
<protein>
    <submittedName>
        <fullName evidence="1">Uncharacterized protein</fullName>
    </submittedName>
</protein>
<evidence type="ECO:0000313" key="2">
    <source>
        <dbReference type="Proteomes" id="UP000299102"/>
    </source>
</evidence>
<gene>
    <name evidence="1" type="ORF">EVAR_73116_1</name>
</gene>
<sequence length="267" mass="30672">MIDFILYMCHVHKKGLSQCRIVDEILTQLPDVRCEYRDIVYENDNKHSLNPAERVKGNDVYRLKKSDHVKISCTGKVFRSNSSLKWSGHAAGFRALIPNKSPAAREDALSVLILAFDSTSKNGFIRRMPKSYKYLREGLDAVILNGYNIAGDGTPAAIFPILTGKTELELPDVRKSMNNHAHLDVMPFIFYTLRDDGYRTAYFEDMPWIGTFQYRFNGFLEQPADHYLRAFFLEESGNGNRWWNKHKKKYCVGAIPQHALMLNLTAQ</sequence>
<dbReference type="EMBL" id="BGZK01006766">
    <property type="protein sequence ID" value="GBP00548.1"/>
    <property type="molecule type" value="Genomic_DNA"/>
</dbReference>
<reference evidence="1 2" key="1">
    <citation type="journal article" date="2019" name="Commun. Biol.">
        <title>The bagworm genome reveals a unique fibroin gene that provides high tensile strength.</title>
        <authorList>
            <person name="Kono N."/>
            <person name="Nakamura H."/>
            <person name="Ohtoshi R."/>
            <person name="Tomita M."/>
            <person name="Numata K."/>
            <person name="Arakawa K."/>
        </authorList>
    </citation>
    <scope>NUCLEOTIDE SEQUENCE [LARGE SCALE GENOMIC DNA]</scope>
</reference>
<feature type="non-terminal residue" evidence="1">
    <location>
        <position position="267"/>
    </location>
</feature>
<dbReference type="AlphaFoldDB" id="A0A4C1SH88"/>
<dbReference type="InterPro" id="IPR004245">
    <property type="entry name" value="DUF229"/>
</dbReference>
<evidence type="ECO:0000313" key="1">
    <source>
        <dbReference type="EMBL" id="GBP00548.1"/>
    </source>
</evidence>
<dbReference type="Proteomes" id="UP000299102">
    <property type="component" value="Unassembled WGS sequence"/>
</dbReference>
<dbReference type="GO" id="GO:0005615">
    <property type="term" value="C:extracellular space"/>
    <property type="evidence" value="ECO:0007669"/>
    <property type="project" value="TreeGrafter"/>
</dbReference>
<name>A0A4C1SH88_EUMVA</name>